<organism evidence="3 4">
    <name type="scientific">Marasmius tenuissimus</name>
    <dbReference type="NCBI Taxonomy" id="585030"/>
    <lineage>
        <taxon>Eukaryota</taxon>
        <taxon>Fungi</taxon>
        <taxon>Dikarya</taxon>
        <taxon>Basidiomycota</taxon>
        <taxon>Agaricomycotina</taxon>
        <taxon>Agaricomycetes</taxon>
        <taxon>Agaricomycetidae</taxon>
        <taxon>Agaricales</taxon>
        <taxon>Marasmiineae</taxon>
        <taxon>Marasmiaceae</taxon>
        <taxon>Marasmius</taxon>
    </lineage>
</organism>
<keyword evidence="2" id="KW-0472">Membrane</keyword>
<keyword evidence="2" id="KW-0812">Transmembrane</keyword>
<feature type="compositionally biased region" description="Acidic residues" evidence="1">
    <location>
        <begin position="423"/>
        <end position="435"/>
    </location>
</feature>
<proteinExistence type="predicted"/>
<feature type="transmembrane region" description="Helical" evidence="2">
    <location>
        <begin position="172"/>
        <end position="194"/>
    </location>
</feature>
<feature type="compositionally biased region" description="Basic and acidic residues" evidence="1">
    <location>
        <begin position="399"/>
        <end position="412"/>
    </location>
</feature>
<keyword evidence="4" id="KW-1185">Reference proteome</keyword>
<dbReference type="EMBL" id="JBBXMP010000029">
    <property type="protein sequence ID" value="KAL0067118.1"/>
    <property type="molecule type" value="Genomic_DNA"/>
</dbReference>
<feature type="transmembrane region" description="Helical" evidence="2">
    <location>
        <begin position="87"/>
        <end position="106"/>
    </location>
</feature>
<evidence type="ECO:0000313" key="4">
    <source>
        <dbReference type="Proteomes" id="UP001437256"/>
    </source>
</evidence>
<reference evidence="3 4" key="1">
    <citation type="submission" date="2024-05" db="EMBL/GenBank/DDBJ databases">
        <title>A draft genome resource for the thread blight pathogen Marasmius tenuissimus strain MS-2.</title>
        <authorList>
            <person name="Yulfo-Soto G.E."/>
            <person name="Baruah I.K."/>
            <person name="Amoako-Attah I."/>
            <person name="Bukari Y."/>
            <person name="Meinhardt L.W."/>
            <person name="Bailey B.A."/>
            <person name="Cohen S.P."/>
        </authorList>
    </citation>
    <scope>NUCLEOTIDE SEQUENCE [LARGE SCALE GENOMIC DNA]</scope>
    <source>
        <strain evidence="3 4">MS-2</strain>
    </source>
</reference>
<gene>
    <name evidence="3" type="ORF">AAF712_005905</name>
</gene>
<evidence type="ECO:0000313" key="3">
    <source>
        <dbReference type="EMBL" id="KAL0067118.1"/>
    </source>
</evidence>
<protein>
    <submittedName>
        <fullName evidence="3">Uncharacterized protein</fullName>
    </submittedName>
</protein>
<feature type="transmembrane region" description="Helical" evidence="2">
    <location>
        <begin position="118"/>
        <end position="135"/>
    </location>
</feature>
<feature type="compositionally biased region" description="Basic and acidic residues" evidence="1">
    <location>
        <begin position="436"/>
        <end position="445"/>
    </location>
</feature>
<sequence>MGQSSERQKARLKDEEIISLFSAPEDVPSEDVKQDGRKLVVSPPRTLLQETQASETMPKIELNEEIIAAAAADVNVGQVVLYPASTILAMYLVYGLYIPIFGCALYILRKQDFENRKLYMTCTIALFAISTFVVIDDTVLTIDGAKRQFSALKNHDWEPYIHYLVQHKGKAATISIFYILPALANIAAETMLIHRCYTIWGSSKRVGIPLLVISTLGSLISIIGAILVSYGISQDTTIEHNVFLIAVGEFLILIGFILSVLVNVSVTVLTAGRIWWVNRESKIYLGVNTDNKLTHAMRIIIESGLMYPTMMITQAIIANTSGGLEDPLPVDLVPVLVLSAAIAPALVIVRAHFDKTIKTEPSKRGPALTNLQFALPDTRKTTGTVSRVNTSSTAHHLRSVGEPERQRARKSEATVPLLSVAEDIPESEEVEEEVVEEKLGEEMKV</sequence>
<evidence type="ECO:0000256" key="2">
    <source>
        <dbReference type="SAM" id="Phobius"/>
    </source>
</evidence>
<feature type="transmembrane region" description="Helical" evidence="2">
    <location>
        <begin position="332"/>
        <end position="353"/>
    </location>
</feature>
<feature type="transmembrane region" description="Helical" evidence="2">
    <location>
        <begin position="296"/>
        <end position="317"/>
    </location>
</feature>
<feature type="region of interest" description="Disordered" evidence="1">
    <location>
        <begin position="379"/>
        <end position="445"/>
    </location>
</feature>
<evidence type="ECO:0000256" key="1">
    <source>
        <dbReference type="SAM" id="MobiDB-lite"/>
    </source>
</evidence>
<dbReference type="Proteomes" id="UP001437256">
    <property type="component" value="Unassembled WGS sequence"/>
</dbReference>
<feature type="transmembrane region" description="Helical" evidence="2">
    <location>
        <begin position="206"/>
        <end position="230"/>
    </location>
</feature>
<keyword evidence="2" id="KW-1133">Transmembrane helix</keyword>
<comment type="caution">
    <text evidence="3">The sequence shown here is derived from an EMBL/GenBank/DDBJ whole genome shotgun (WGS) entry which is preliminary data.</text>
</comment>
<feature type="transmembrane region" description="Helical" evidence="2">
    <location>
        <begin position="250"/>
        <end position="276"/>
    </location>
</feature>
<name>A0ABR3A0G3_9AGAR</name>
<feature type="compositionally biased region" description="Polar residues" evidence="1">
    <location>
        <begin position="381"/>
        <end position="394"/>
    </location>
</feature>
<accession>A0ABR3A0G3</accession>